<dbReference type="PROSITE" id="PS51379">
    <property type="entry name" value="4FE4S_FER_2"/>
    <property type="match status" value="1"/>
</dbReference>
<feature type="transmembrane region" description="Helical" evidence="7">
    <location>
        <begin position="93"/>
        <end position="126"/>
    </location>
</feature>
<dbReference type="GO" id="GO:0005886">
    <property type="term" value="C:plasma membrane"/>
    <property type="evidence" value="ECO:0007669"/>
    <property type="project" value="TreeGrafter"/>
</dbReference>
<evidence type="ECO:0000256" key="4">
    <source>
        <dbReference type="ARBA" id="ARBA00022982"/>
    </source>
</evidence>
<dbReference type="InterPro" id="IPR051684">
    <property type="entry name" value="Electron_Trans/Redox"/>
</dbReference>
<keyword evidence="5" id="KW-0408">Iron</keyword>
<keyword evidence="7" id="KW-0472">Membrane</keyword>
<evidence type="ECO:0000256" key="3">
    <source>
        <dbReference type="ARBA" id="ARBA00022723"/>
    </source>
</evidence>
<keyword evidence="2" id="KW-0004">4Fe-4S</keyword>
<dbReference type="GO" id="GO:0046872">
    <property type="term" value="F:metal ion binding"/>
    <property type="evidence" value="ECO:0007669"/>
    <property type="project" value="UniProtKB-KW"/>
</dbReference>
<keyword evidence="10" id="KW-1185">Reference proteome</keyword>
<name>A0A2K2UD87_9ACTN</name>
<dbReference type="EMBL" id="PPEK01000002">
    <property type="protein sequence ID" value="PNV68297.1"/>
    <property type="molecule type" value="Genomic_DNA"/>
</dbReference>
<dbReference type="InterPro" id="IPR017900">
    <property type="entry name" value="4Fe4S_Fe_S_CS"/>
</dbReference>
<accession>A0A2K2UD87</accession>
<evidence type="ECO:0000256" key="5">
    <source>
        <dbReference type="ARBA" id="ARBA00023004"/>
    </source>
</evidence>
<feature type="transmembrane region" description="Helical" evidence="7">
    <location>
        <begin position="208"/>
        <end position="224"/>
    </location>
</feature>
<evidence type="ECO:0000256" key="7">
    <source>
        <dbReference type="SAM" id="Phobius"/>
    </source>
</evidence>
<feature type="transmembrane region" description="Helical" evidence="7">
    <location>
        <begin position="38"/>
        <end position="60"/>
    </location>
</feature>
<protein>
    <submittedName>
        <fullName evidence="9">4Fe-4S ferredoxin</fullName>
    </submittedName>
</protein>
<keyword evidence="4" id="KW-0249">Electron transport</keyword>
<dbReference type="Pfam" id="PF12801">
    <property type="entry name" value="Fer4_5"/>
    <property type="match status" value="3"/>
</dbReference>
<keyword evidence="7" id="KW-1133">Transmembrane helix</keyword>
<dbReference type="GO" id="GO:0051539">
    <property type="term" value="F:4 iron, 4 sulfur cluster binding"/>
    <property type="evidence" value="ECO:0007669"/>
    <property type="project" value="UniProtKB-KW"/>
</dbReference>
<organism evidence="9 10">
    <name type="scientific">Enteroscipio rubneri</name>
    <dbReference type="NCBI Taxonomy" id="2070686"/>
    <lineage>
        <taxon>Bacteria</taxon>
        <taxon>Bacillati</taxon>
        <taxon>Actinomycetota</taxon>
        <taxon>Coriobacteriia</taxon>
        <taxon>Eggerthellales</taxon>
        <taxon>Eggerthellaceae</taxon>
        <taxon>Enteroscipio</taxon>
    </lineage>
</organism>
<comment type="caution">
    <text evidence="9">The sequence shown here is derived from an EMBL/GenBank/DDBJ whole genome shotgun (WGS) entry which is preliminary data.</text>
</comment>
<sequence>MGEGMCAASRWSLRSCADGAPLLRERVRVMKRKIPVTYLRVAAMLLFFALVLVGLATNLAPGTPSSFGFGSIAAICPLGSLEVLIASKTFIPLAVASLACLIIIAFVLGKVFCGWVCPVPLSLLLAPKKERELSREADDEDGDPVLSHPHPETRARPRFDSRFAVLLGALGSTAVFGFPVFCLVCPIGLTFCLVIGLWRLIGFNEPSWLLIVFPLLLALELFVFRRWCHKICPLGAIMSLASSLNTRLRPHVDRSKCLRTTEGIACTRCKDVCFEEINLHDVDHSRPLCECTKCKDCSSVCPVGAISFGKTKQPRP</sequence>
<gene>
    <name evidence="9" type="ORF">C2L71_03290</name>
</gene>
<dbReference type="InterPro" id="IPR017896">
    <property type="entry name" value="4Fe4S_Fe-S-bd"/>
</dbReference>
<dbReference type="PROSITE" id="PS00198">
    <property type="entry name" value="4FE4S_FER_1"/>
    <property type="match status" value="1"/>
</dbReference>
<keyword evidence="3" id="KW-0479">Metal-binding</keyword>
<evidence type="ECO:0000256" key="1">
    <source>
        <dbReference type="ARBA" id="ARBA00022448"/>
    </source>
</evidence>
<dbReference type="OrthoDB" id="3174284at2"/>
<evidence type="ECO:0000313" key="9">
    <source>
        <dbReference type="EMBL" id="PNV68297.1"/>
    </source>
</evidence>
<evidence type="ECO:0000313" key="10">
    <source>
        <dbReference type="Proteomes" id="UP000236197"/>
    </source>
</evidence>
<proteinExistence type="predicted"/>
<evidence type="ECO:0000256" key="2">
    <source>
        <dbReference type="ARBA" id="ARBA00022485"/>
    </source>
</evidence>
<evidence type="ECO:0000259" key="8">
    <source>
        <dbReference type="PROSITE" id="PS51379"/>
    </source>
</evidence>
<dbReference type="Proteomes" id="UP000236197">
    <property type="component" value="Unassembled WGS sequence"/>
</dbReference>
<feature type="domain" description="4Fe-4S ferredoxin-type" evidence="8">
    <location>
        <begin position="278"/>
        <end position="311"/>
    </location>
</feature>
<dbReference type="AlphaFoldDB" id="A0A2K2UD87"/>
<reference evidence="10" key="1">
    <citation type="submission" date="2018-01" db="EMBL/GenBank/DDBJ databases">
        <title>Rubneribacter badeniensis gen. nov., sp. nov., and Colonibacter rubneri, gen. nov., sp. nov., WGS of new members of the Eggerthellaceae.</title>
        <authorList>
            <person name="Danylec N."/>
            <person name="Stoll D.A."/>
            <person name="Doetsch A."/>
            <person name="Kulling S.E."/>
            <person name="Huch M."/>
        </authorList>
    </citation>
    <scope>NUCLEOTIDE SEQUENCE [LARGE SCALE GENOMIC DNA]</scope>
    <source>
        <strain evidence="10">ResAG-96</strain>
    </source>
</reference>
<evidence type="ECO:0000256" key="6">
    <source>
        <dbReference type="ARBA" id="ARBA00023014"/>
    </source>
</evidence>
<keyword evidence="1" id="KW-0813">Transport</keyword>
<keyword evidence="7" id="KW-0812">Transmembrane</keyword>
<keyword evidence="6" id="KW-0411">Iron-sulfur</keyword>
<feature type="transmembrane region" description="Helical" evidence="7">
    <location>
        <begin position="163"/>
        <end position="196"/>
    </location>
</feature>
<dbReference type="PANTHER" id="PTHR30176:SF3">
    <property type="entry name" value="FERREDOXIN-TYPE PROTEIN NAPH"/>
    <property type="match status" value="1"/>
</dbReference>
<dbReference type="SUPFAM" id="SSF54862">
    <property type="entry name" value="4Fe-4S ferredoxins"/>
    <property type="match status" value="1"/>
</dbReference>
<dbReference type="PANTHER" id="PTHR30176">
    <property type="entry name" value="FERREDOXIN-TYPE PROTEIN NAPH"/>
    <property type="match status" value="1"/>
</dbReference>